<organism evidence="1 2">
    <name type="scientific">Parastrongyloides trichosuri</name>
    <name type="common">Possum-specific nematode worm</name>
    <dbReference type="NCBI Taxonomy" id="131310"/>
    <lineage>
        <taxon>Eukaryota</taxon>
        <taxon>Metazoa</taxon>
        <taxon>Ecdysozoa</taxon>
        <taxon>Nematoda</taxon>
        <taxon>Chromadorea</taxon>
        <taxon>Rhabditida</taxon>
        <taxon>Tylenchina</taxon>
        <taxon>Panagrolaimomorpha</taxon>
        <taxon>Strongyloidoidea</taxon>
        <taxon>Strongyloididae</taxon>
        <taxon>Parastrongyloides</taxon>
    </lineage>
</organism>
<accession>A0A0N4ZMF9</accession>
<reference evidence="2" key="1">
    <citation type="submission" date="2017-02" db="UniProtKB">
        <authorList>
            <consortium name="WormBaseParasite"/>
        </authorList>
    </citation>
    <scope>IDENTIFICATION</scope>
</reference>
<evidence type="ECO:0000313" key="2">
    <source>
        <dbReference type="WBParaSite" id="PTRK_0000972700.1"/>
    </source>
</evidence>
<dbReference type="Proteomes" id="UP000038045">
    <property type="component" value="Unplaced"/>
</dbReference>
<protein>
    <submittedName>
        <fullName evidence="2">LIM zinc-binding domain-containing protein</fullName>
    </submittedName>
</protein>
<dbReference type="WBParaSite" id="PTRK_0000972700.1">
    <property type="protein sequence ID" value="PTRK_0000972700.1"/>
    <property type="gene ID" value="PTRK_0000972700"/>
</dbReference>
<evidence type="ECO:0000313" key="1">
    <source>
        <dbReference type="Proteomes" id="UP000038045"/>
    </source>
</evidence>
<sequence>MPSKSSKTRRRNLKKVKAKLDISFKKNDDETRKQVQDLIGRHTKSSKDFKIKMASFKRDIIGGKYSGMSDEKILEHDQKIDTVLKIIFPGTFQKTELSTQLKCALCFQGPNSWKDSGELYGPTQANIVPMLIPKEIKLEKETKTEKIDLDDEEIFDFERQKCFVAFHEKCILEAEGTNIVIPQELEKLGYQLETFWKTPCKKCKKLGAFVRMKNKIPSYIHYHCNLNKK</sequence>
<dbReference type="AlphaFoldDB" id="A0A0N4ZMF9"/>
<keyword evidence="1" id="KW-1185">Reference proteome</keyword>
<name>A0A0N4ZMF9_PARTI</name>
<proteinExistence type="predicted"/>
<dbReference type="STRING" id="131310.A0A0N4ZMF9"/>